<feature type="transmembrane region" description="Helical" evidence="6">
    <location>
        <begin position="57"/>
        <end position="77"/>
    </location>
</feature>
<dbReference type="CDD" id="cd00167">
    <property type="entry name" value="SANT"/>
    <property type="match status" value="1"/>
</dbReference>
<feature type="transmembrane region" description="Helical" evidence="6">
    <location>
        <begin position="179"/>
        <end position="198"/>
    </location>
</feature>
<evidence type="ECO:0000313" key="8">
    <source>
        <dbReference type="Proteomes" id="UP001186104"/>
    </source>
</evidence>
<name>A0ABU4D7G1_9NOCA</name>
<reference evidence="7 8" key="1">
    <citation type="submission" date="2023-10" db="EMBL/GenBank/DDBJ databases">
        <title>Development of a sustainable strategy for remediation of hydrocarbon-contaminated territories based on the waste exchange concept.</title>
        <authorList>
            <person name="Krivoruchko A."/>
        </authorList>
    </citation>
    <scope>NUCLEOTIDE SEQUENCE [LARGE SCALE GENOMIC DNA]</scope>
    <source>
        <strain evidence="7 8">IEGM 1327</strain>
    </source>
</reference>
<accession>A0ABU4D7G1</accession>
<protein>
    <submittedName>
        <fullName evidence="7">Cytochrome c oxidase assembly protein</fullName>
    </submittedName>
</protein>
<feature type="transmembrane region" description="Helical" evidence="6">
    <location>
        <begin position="83"/>
        <end position="105"/>
    </location>
</feature>
<dbReference type="Pfam" id="PF09678">
    <property type="entry name" value="Caa3_CtaG"/>
    <property type="match status" value="1"/>
</dbReference>
<organism evidence="7 8">
    <name type="scientific">Rhodococcus cerastii</name>
    <dbReference type="NCBI Taxonomy" id="908616"/>
    <lineage>
        <taxon>Bacteria</taxon>
        <taxon>Bacillati</taxon>
        <taxon>Actinomycetota</taxon>
        <taxon>Actinomycetes</taxon>
        <taxon>Mycobacteriales</taxon>
        <taxon>Nocardiaceae</taxon>
        <taxon>Rhodococcus</taxon>
    </lineage>
</organism>
<keyword evidence="4 6" id="KW-1133">Transmembrane helix</keyword>
<feature type="transmembrane region" description="Helical" evidence="6">
    <location>
        <begin position="28"/>
        <end position="45"/>
    </location>
</feature>
<evidence type="ECO:0000256" key="2">
    <source>
        <dbReference type="ARBA" id="ARBA00022475"/>
    </source>
</evidence>
<evidence type="ECO:0000256" key="4">
    <source>
        <dbReference type="ARBA" id="ARBA00022989"/>
    </source>
</evidence>
<feature type="transmembrane region" description="Helical" evidence="6">
    <location>
        <begin position="258"/>
        <end position="275"/>
    </location>
</feature>
<dbReference type="Proteomes" id="UP001186104">
    <property type="component" value="Unassembled WGS sequence"/>
</dbReference>
<evidence type="ECO:0000256" key="3">
    <source>
        <dbReference type="ARBA" id="ARBA00022692"/>
    </source>
</evidence>
<comment type="subcellular location">
    <subcellularLocation>
        <location evidence="1">Cell membrane</location>
        <topology evidence="1">Multi-pass membrane protein</topology>
    </subcellularLocation>
</comment>
<keyword evidence="2" id="KW-1003">Cell membrane</keyword>
<keyword evidence="3 6" id="KW-0812">Transmembrane</keyword>
<dbReference type="InterPro" id="IPR019108">
    <property type="entry name" value="Caa3_assmbl_CtaG-rel"/>
</dbReference>
<gene>
    <name evidence="7" type="ORF">R3P93_24095</name>
</gene>
<keyword evidence="8" id="KW-1185">Reference proteome</keyword>
<evidence type="ECO:0000256" key="6">
    <source>
        <dbReference type="SAM" id="Phobius"/>
    </source>
</evidence>
<dbReference type="RefSeq" id="WP_094650931.1">
    <property type="nucleotide sequence ID" value="NZ_JAWLKF010000024.1"/>
</dbReference>
<evidence type="ECO:0000313" key="7">
    <source>
        <dbReference type="EMBL" id="MDV6305655.1"/>
    </source>
</evidence>
<feature type="transmembrane region" description="Helical" evidence="6">
    <location>
        <begin position="219"/>
        <end position="238"/>
    </location>
</feature>
<evidence type="ECO:0000256" key="1">
    <source>
        <dbReference type="ARBA" id="ARBA00004651"/>
    </source>
</evidence>
<dbReference type="InterPro" id="IPR001005">
    <property type="entry name" value="SANT/Myb"/>
</dbReference>
<keyword evidence="5 6" id="KW-0472">Membrane</keyword>
<sequence length="320" mass="35120">MIIAAVAPPEGPPTLAALLSWDLPPLPILPIAGVVMAGLYCWGLYRVRGRGIAWSRWRSASFLLGCAALVLVTGLQIERYGYSLFSVFMFQHLTLSMTIPPLLVVGSPGRLLLRATAHHGAGRWVLIAALTGLRSRAGRIALHPGLTIPLFLFSYYGLYLSSIFDVLAITVIGHVSMEIFFFASGLLFIIPVLAVGPLPVRQSNLGRLFDLFVEMPLHVFFGVILMMSSTPMLATFAFPPPEWGIDPVSDQKLAGALAWSYGEPVALLVVLIFCIQWNRDEKEESAVADRQAEEDGYSELNAYNDFLKQIGTETRSRTGR</sequence>
<evidence type="ECO:0000256" key="5">
    <source>
        <dbReference type="ARBA" id="ARBA00023136"/>
    </source>
</evidence>
<feature type="transmembrane region" description="Helical" evidence="6">
    <location>
        <begin position="140"/>
        <end position="159"/>
    </location>
</feature>
<proteinExistence type="predicted"/>
<comment type="caution">
    <text evidence="7">The sequence shown here is derived from an EMBL/GenBank/DDBJ whole genome shotgun (WGS) entry which is preliminary data.</text>
</comment>
<dbReference type="EMBL" id="JAWLKF010000024">
    <property type="protein sequence ID" value="MDV6305655.1"/>
    <property type="molecule type" value="Genomic_DNA"/>
</dbReference>